<keyword evidence="2" id="KW-0732">Signal</keyword>
<dbReference type="RefSeq" id="WP_171629361.1">
    <property type="nucleotide sequence ID" value="NZ_WHNY01000018.1"/>
</dbReference>
<organism evidence="3 4">
    <name type="scientific">Paenibacillus plantarum</name>
    <dbReference type="NCBI Taxonomy" id="2654975"/>
    <lineage>
        <taxon>Bacteria</taxon>
        <taxon>Bacillati</taxon>
        <taxon>Bacillota</taxon>
        <taxon>Bacilli</taxon>
        <taxon>Bacillales</taxon>
        <taxon>Paenibacillaceae</taxon>
        <taxon>Paenibacillus</taxon>
    </lineage>
</organism>
<sequence length="276" mass="28064">MNIQTKIILASALSVVLAGSGVIALGANSKALAAPESEQTTTTAPTQDKPAKPKPRQGEAGKPGGPRVNGQNPPPPNRDGIDCPEQGQGEGAPPSSSAGSPPSNGEATSGITNPSTYSVVISGGLTTDPQDKGRPVVLIAAALGVPTEVFRTAFSGVTPSGLDSQPSHELAQRNKAALLKVLGPYGITNERLDEVSNFYRYNGNRTATWHKTSATATAIVTDGVVTGVTITNPGAGYSSTPTVSITGPTGTITAKALVTYTQDFKTNGSITSITLD</sequence>
<accession>A0ABX1X5T7</accession>
<gene>
    <name evidence="3" type="ORF">GC096_06080</name>
</gene>
<evidence type="ECO:0000256" key="1">
    <source>
        <dbReference type="SAM" id="MobiDB-lite"/>
    </source>
</evidence>
<dbReference type="EMBL" id="WHNY01000018">
    <property type="protein sequence ID" value="NOU63591.1"/>
    <property type="molecule type" value="Genomic_DNA"/>
</dbReference>
<keyword evidence="4" id="KW-1185">Reference proteome</keyword>
<feature type="chain" id="PRO_5046600496" evidence="2">
    <location>
        <begin position="34"/>
        <end position="276"/>
    </location>
</feature>
<name>A0ABX1X5T7_9BACL</name>
<feature type="compositionally biased region" description="Low complexity" evidence="1">
    <location>
        <begin position="91"/>
        <end position="106"/>
    </location>
</feature>
<protein>
    <submittedName>
        <fullName evidence="3">Uncharacterized protein</fullName>
    </submittedName>
</protein>
<evidence type="ECO:0000313" key="4">
    <source>
        <dbReference type="Proteomes" id="UP000653578"/>
    </source>
</evidence>
<dbReference type="Proteomes" id="UP000653578">
    <property type="component" value="Unassembled WGS sequence"/>
</dbReference>
<evidence type="ECO:0000256" key="2">
    <source>
        <dbReference type="SAM" id="SignalP"/>
    </source>
</evidence>
<evidence type="ECO:0000313" key="3">
    <source>
        <dbReference type="EMBL" id="NOU63591.1"/>
    </source>
</evidence>
<feature type="region of interest" description="Disordered" evidence="1">
    <location>
        <begin position="32"/>
        <end position="112"/>
    </location>
</feature>
<reference evidence="3 4" key="1">
    <citation type="submission" date="2019-10" db="EMBL/GenBank/DDBJ databases">
        <title>Description of Paenibacillus humi sp. nov.</title>
        <authorList>
            <person name="Carlier A."/>
            <person name="Qi S."/>
        </authorList>
    </citation>
    <scope>NUCLEOTIDE SEQUENCE [LARGE SCALE GENOMIC DNA]</scope>
    <source>
        <strain evidence="3 4">LMG 31461</strain>
    </source>
</reference>
<comment type="caution">
    <text evidence="3">The sequence shown here is derived from an EMBL/GenBank/DDBJ whole genome shotgun (WGS) entry which is preliminary data.</text>
</comment>
<proteinExistence type="predicted"/>
<feature type="signal peptide" evidence="2">
    <location>
        <begin position="1"/>
        <end position="33"/>
    </location>
</feature>
<feature type="compositionally biased region" description="Polar residues" evidence="1">
    <location>
        <begin position="37"/>
        <end position="46"/>
    </location>
</feature>